<evidence type="ECO:0000256" key="1">
    <source>
        <dbReference type="ARBA" id="ARBA00005278"/>
    </source>
</evidence>
<feature type="transmembrane region" description="Helical" evidence="4">
    <location>
        <begin position="450"/>
        <end position="472"/>
    </location>
</feature>
<dbReference type="PIRSF" id="PIRSF005690">
    <property type="entry name" value="GerBA"/>
    <property type="match status" value="1"/>
</dbReference>
<feature type="transmembrane region" description="Helical" evidence="4">
    <location>
        <begin position="395"/>
        <end position="415"/>
    </location>
</feature>
<gene>
    <name evidence="5" type="ORF">IDH45_05125</name>
</gene>
<evidence type="ECO:0000256" key="3">
    <source>
        <dbReference type="SAM" id="MobiDB-lite"/>
    </source>
</evidence>
<dbReference type="EMBL" id="JACXJA010000005">
    <property type="protein sequence ID" value="MBD2861372.1"/>
    <property type="molecule type" value="Genomic_DNA"/>
</dbReference>
<keyword evidence="4" id="KW-1133">Transmembrane helix</keyword>
<dbReference type="GO" id="GO:0016020">
    <property type="term" value="C:membrane"/>
    <property type="evidence" value="ECO:0007669"/>
    <property type="project" value="InterPro"/>
</dbReference>
<dbReference type="InterPro" id="IPR050768">
    <property type="entry name" value="UPF0353/GerABKA_families"/>
</dbReference>
<comment type="caution">
    <text evidence="5">The sequence shown here is derived from an EMBL/GenBank/DDBJ whole genome shotgun (WGS) entry which is preliminary data.</text>
</comment>
<organism evidence="5 6">
    <name type="scientific">Paenibacillus oceani</name>
    <dbReference type="NCBI Taxonomy" id="2772510"/>
    <lineage>
        <taxon>Bacteria</taxon>
        <taxon>Bacillati</taxon>
        <taxon>Bacillota</taxon>
        <taxon>Bacilli</taxon>
        <taxon>Bacillales</taxon>
        <taxon>Paenibacillaceae</taxon>
        <taxon>Paenibacillus</taxon>
    </lineage>
</organism>
<dbReference type="GO" id="GO:0009847">
    <property type="term" value="P:spore germination"/>
    <property type="evidence" value="ECO:0007669"/>
    <property type="project" value="InterPro"/>
</dbReference>
<proteinExistence type="inferred from homology"/>
<dbReference type="Proteomes" id="UP000639396">
    <property type="component" value="Unassembled WGS sequence"/>
</dbReference>
<feature type="transmembrane region" description="Helical" evidence="4">
    <location>
        <begin position="421"/>
        <end position="438"/>
    </location>
</feature>
<dbReference type="AlphaFoldDB" id="A0A927C7E3"/>
<comment type="similarity">
    <text evidence="1">Belongs to the GerABKA family.</text>
</comment>
<keyword evidence="6" id="KW-1185">Reference proteome</keyword>
<feature type="region of interest" description="Disordered" evidence="3">
    <location>
        <begin position="1"/>
        <end position="26"/>
    </location>
</feature>
<accession>A0A927C7E3</accession>
<keyword evidence="2 4" id="KW-0472">Membrane</keyword>
<dbReference type="Pfam" id="PF03323">
    <property type="entry name" value="GerA"/>
    <property type="match status" value="1"/>
</dbReference>
<dbReference type="RefSeq" id="WP_190925308.1">
    <property type="nucleotide sequence ID" value="NZ_JACXJA010000005.1"/>
</dbReference>
<sequence length="526" mass="58845">MGTGLRDRRHGRKDGGGADGRNDGSIDARDLLTDEELGLIRMEEIPGKLEEIKRALEEKVGLGVSFDLVFRVMEFGTKRTAFFYANGFAKDTVLTDIIVRLTHLDREQLVPDTLSSLLNKYVSHIQVETEDDFDKAVQFALMGSTVLFVENSGAALVIDSKSFPVRSIEEPDLERVVRGSRDGFVETLMTNVTLVRRRIRDPRLKLEIMRVGKRTKTDVCIGYISDIADPRLVESLRDKISKVNIDGIPLGDKQLEEAIISKGWNPYPSVRYSERPDVVSSHMLEGHVIVFADTSPSVMILPTTFFHLVQHVEEYRQAPFVGSYLRWVRFLGIMTSLFLLPLWFLLVQNPELKPAGLEFLGPQKQGELPLLIQFLLVEVGVDLMRMAAVHTPSPLSIAMGLVAAILVGDIAVKTGLFINEVIMYMAIAAVGMFATPSYELGLANRLVRMALLILVAAFKIPGLVLGVTVWLVALSVTRSYNTPYMWPFIPFHAKALFSILVRRPILANKFRPSITNPIDKTRQPVE</sequence>
<name>A0A927C7E3_9BACL</name>
<evidence type="ECO:0000313" key="6">
    <source>
        <dbReference type="Proteomes" id="UP000639396"/>
    </source>
</evidence>
<dbReference type="PANTHER" id="PTHR22550:SF9">
    <property type="entry name" value="STAGE V SPORULATION PROTEIN AF"/>
    <property type="match status" value="1"/>
</dbReference>
<keyword evidence="4" id="KW-0812">Transmembrane</keyword>
<dbReference type="InterPro" id="IPR004995">
    <property type="entry name" value="Spore_Ger"/>
</dbReference>
<dbReference type="PANTHER" id="PTHR22550">
    <property type="entry name" value="SPORE GERMINATION PROTEIN"/>
    <property type="match status" value="1"/>
</dbReference>
<feature type="compositionally biased region" description="Basic and acidic residues" evidence="3">
    <location>
        <begin position="13"/>
        <end position="26"/>
    </location>
</feature>
<feature type="transmembrane region" description="Helical" evidence="4">
    <location>
        <begin position="327"/>
        <end position="346"/>
    </location>
</feature>
<evidence type="ECO:0000256" key="2">
    <source>
        <dbReference type="ARBA" id="ARBA00023136"/>
    </source>
</evidence>
<evidence type="ECO:0000313" key="5">
    <source>
        <dbReference type="EMBL" id="MBD2861372.1"/>
    </source>
</evidence>
<protein>
    <submittedName>
        <fullName evidence="5">Spore germination protein</fullName>
    </submittedName>
</protein>
<evidence type="ECO:0000256" key="4">
    <source>
        <dbReference type="SAM" id="Phobius"/>
    </source>
</evidence>
<reference evidence="5" key="1">
    <citation type="submission" date="2020-09" db="EMBL/GenBank/DDBJ databases">
        <title>A novel bacterium of genus Paenibacillus, isolated from South China Sea.</title>
        <authorList>
            <person name="Huang H."/>
            <person name="Mo K."/>
            <person name="Hu Y."/>
        </authorList>
    </citation>
    <scope>NUCLEOTIDE SEQUENCE</scope>
    <source>
        <strain evidence="5">IB182363</strain>
    </source>
</reference>